<dbReference type="OrthoDB" id="211384at2"/>
<reference evidence="3 4" key="2">
    <citation type="submission" date="2019-01" db="EMBL/GenBank/DDBJ databases">
        <title>Tautonia sociabilis, a novel thermotolerant planctomycete of Isosphaeraceae family, isolated from a 4000 m deep subterranean habitat.</title>
        <authorList>
            <person name="Kovaleva O.L."/>
            <person name="Elcheninov A.G."/>
            <person name="Van Heerden E."/>
            <person name="Toshchakov S.V."/>
            <person name="Novikov A."/>
            <person name="Bonch-Osmolovskaya E.A."/>
            <person name="Kublanov I.V."/>
        </authorList>
    </citation>
    <scope>NUCLEOTIDE SEQUENCE [LARGE SCALE GENOMIC DNA]</scope>
    <source>
        <strain evidence="3 4">GM2012</strain>
    </source>
</reference>
<comment type="caution">
    <text evidence="3">The sequence shown here is derived from an EMBL/GenBank/DDBJ whole genome shotgun (WGS) entry which is preliminary data.</text>
</comment>
<evidence type="ECO:0000256" key="1">
    <source>
        <dbReference type="SAM" id="SignalP"/>
    </source>
</evidence>
<dbReference type="AlphaFoldDB" id="A0A432MG32"/>
<dbReference type="Proteomes" id="UP000280296">
    <property type="component" value="Unassembled WGS sequence"/>
</dbReference>
<dbReference type="Gene3D" id="2.60.120.560">
    <property type="entry name" value="Exo-inulinase, domain 1"/>
    <property type="match status" value="2"/>
</dbReference>
<accession>A0A432MG32</accession>
<evidence type="ECO:0000259" key="2">
    <source>
        <dbReference type="Pfam" id="PF06439"/>
    </source>
</evidence>
<evidence type="ECO:0000313" key="4">
    <source>
        <dbReference type="Proteomes" id="UP000280296"/>
    </source>
</evidence>
<gene>
    <name evidence="3" type="ORF">TsocGM_18295</name>
</gene>
<keyword evidence="4" id="KW-1185">Reference proteome</keyword>
<feature type="chain" id="PRO_5019136502" evidence="1">
    <location>
        <begin position="25"/>
        <end position="343"/>
    </location>
</feature>
<sequence>MQSRLIALTVGLALALSSFGSLMAQEGGSGLSREQIEQGWIRLFDGESTFGWTVEAEDREEAVSVAEGVMTIVGPATLRTTTEFGDATLRVEGEADGSGALVGFGRDEGASGLGRLSGLGSVEITMRSNGRSPALISVDGGNTLRVRRVELLPEGMTPIFNGKDLSGWNVLEGGESVYSVTAEGSLHVQNGRGDIQTEGQYDDFILQLDVFSNGEHLNSGIFFRAIPGQFWSGYESQIRNEYEGDDRTKPVDYGTGAIYRRQAARRIVADDFEWFTKTIVAHDNHFAVWVDGYQVTDWTDDRPAADNGRNGYKAAPGVISIQGHDPTTDLSFRNIRIAELPGD</sequence>
<dbReference type="RefSeq" id="WP_126726907.1">
    <property type="nucleotide sequence ID" value="NZ_RYZH01000039.1"/>
</dbReference>
<keyword evidence="1" id="KW-0732">Signal</keyword>
<feature type="signal peptide" evidence="1">
    <location>
        <begin position="1"/>
        <end position="24"/>
    </location>
</feature>
<name>A0A432MG32_9BACT</name>
<organism evidence="3 4">
    <name type="scientific">Tautonia sociabilis</name>
    <dbReference type="NCBI Taxonomy" id="2080755"/>
    <lineage>
        <taxon>Bacteria</taxon>
        <taxon>Pseudomonadati</taxon>
        <taxon>Planctomycetota</taxon>
        <taxon>Planctomycetia</taxon>
        <taxon>Isosphaerales</taxon>
        <taxon>Isosphaeraceae</taxon>
        <taxon>Tautonia</taxon>
    </lineage>
</organism>
<feature type="domain" description="3-keto-alpha-glucoside-1,2-lyase/3-keto-2-hydroxy-glucal hydratase" evidence="2">
    <location>
        <begin position="39"/>
        <end position="98"/>
    </location>
</feature>
<dbReference type="EMBL" id="RYZH01000039">
    <property type="protein sequence ID" value="RUL85530.1"/>
    <property type="molecule type" value="Genomic_DNA"/>
</dbReference>
<reference evidence="3 4" key="1">
    <citation type="submission" date="2018-12" db="EMBL/GenBank/DDBJ databases">
        <authorList>
            <person name="Toschakov S.V."/>
        </authorList>
    </citation>
    <scope>NUCLEOTIDE SEQUENCE [LARGE SCALE GENOMIC DNA]</scope>
    <source>
        <strain evidence="3 4">GM2012</strain>
    </source>
</reference>
<dbReference type="InterPro" id="IPR010496">
    <property type="entry name" value="AL/BT2_dom"/>
</dbReference>
<protein>
    <submittedName>
        <fullName evidence="3">DUF1080 domain-containing protein</fullName>
    </submittedName>
</protein>
<dbReference type="Pfam" id="PF06439">
    <property type="entry name" value="3keto-disac_hyd"/>
    <property type="match status" value="2"/>
</dbReference>
<proteinExistence type="predicted"/>
<evidence type="ECO:0000313" key="3">
    <source>
        <dbReference type="EMBL" id="RUL85530.1"/>
    </source>
</evidence>
<feature type="domain" description="3-keto-alpha-glucoside-1,2-lyase/3-keto-2-hydroxy-glucal hydratase" evidence="2">
    <location>
        <begin position="155"/>
        <end position="337"/>
    </location>
</feature>
<dbReference type="GO" id="GO:0016787">
    <property type="term" value="F:hydrolase activity"/>
    <property type="evidence" value="ECO:0007669"/>
    <property type="project" value="InterPro"/>
</dbReference>